<name>A0AAN7U3M1_9MYCE</name>
<feature type="transmembrane region" description="Helical" evidence="1">
    <location>
        <begin position="123"/>
        <end position="148"/>
    </location>
</feature>
<comment type="caution">
    <text evidence="2">The sequence shown here is derived from an EMBL/GenBank/DDBJ whole genome shotgun (WGS) entry which is preliminary data.</text>
</comment>
<keyword evidence="1" id="KW-0472">Membrane</keyword>
<dbReference type="EMBL" id="JAVFKY010000002">
    <property type="protein sequence ID" value="KAK5581172.1"/>
    <property type="molecule type" value="Genomic_DNA"/>
</dbReference>
<dbReference type="AlphaFoldDB" id="A0AAN7U3M1"/>
<proteinExistence type="predicted"/>
<feature type="transmembrane region" description="Helical" evidence="1">
    <location>
        <begin position="157"/>
        <end position="175"/>
    </location>
</feature>
<gene>
    <name evidence="2" type="ORF">RB653_001202</name>
</gene>
<evidence type="ECO:0000256" key="1">
    <source>
        <dbReference type="SAM" id="Phobius"/>
    </source>
</evidence>
<dbReference type="Proteomes" id="UP001344447">
    <property type="component" value="Unassembled WGS sequence"/>
</dbReference>
<protein>
    <submittedName>
        <fullName evidence="2">Uncharacterized protein</fullName>
    </submittedName>
</protein>
<sequence length="198" mass="22700">MTSFLFLGLIDRSGCFTFYIYYFEYDINGNFLFLATELPSFCFVSYYSGISYFFPNETASVDQPQSLAQRVISLFIGLIELIFSVISSIYFVLLKFNDSYISTNQLFANTNDADFQVDHRLKYLGISLLGSGVFFSRGIVTIISIFIVIDHSGLKDLFYYFFSEIVPIFVTLYYMEEIQNLTGRSANEGRALLGENRT</sequence>
<feature type="transmembrane region" description="Helical" evidence="1">
    <location>
        <begin position="31"/>
        <end position="50"/>
    </location>
</feature>
<keyword evidence="3" id="KW-1185">Reference proteome</keyword>
<organism evidence="2 3">
    <name type="scientific">Dictyostelium firmibasis</name>
    <dbReference type="NCBI Taxonomy" id="79012"/>
    <lineage>
        <taxon>Eukaryota</taxon>
        <taxon>Amoebozoa</taxon>
        <taxon>Evosea</taxon>
        <taxon>Eumycetozoa</taxon>
        <taxon>Dictyostelia</taxon>
        <taxon>Dictyosteliales</taxon>
        <taxon>Dictyosteliaceae</taxon>
        <taxon>Dictyostelium</taxon>
    </lineage>
</organism>
<accession>A0AAN7U3M1</accession>
<keyword evidence="1" id="KW-1133">Transmembrane helix</keyword>
<reference evidence="2 3" key="1">
    <citation type="submission" date="2023-11" db="EMBL/GenBank/DDBJ databases">
        <title>Dfirmibasis_genome.</title>
        <authorList>
            <person name="Edelbroek B."/>
            <person name="Kjellin J."/>
            <person name="Jerlstrom-Hultqvist J."/>
            <person name="Soderbom F."/>
        </authorList>
    </citation>
    <scope>NUCLEOTIDE SEQUENCE [LARGE SCALE GENOMIC DNA]</scope>
    <source>
        <strain evidence="2 3">TNS-C-14</strain>
    </source>
</reference>
<keyword evidence="1" id="KW-0812">Transmembrane</keyword>
<evidence type="ECO:0000313" key="2">
    <source>
        <dbReference type="EMBL" id="KAK5581172.1"/>
    </source>
</evidence>
<evidence type="ECO:0000313" key="3">
    <source>
        <dbReference type="Proteomes" id="UP001344447"/>
    </source>
</evidence>
<feature type="transmembrane region" description="Helical" evidence="1">
    <location>
        <begin position="71"/>
        <end position="93"/>
    </location>
</feature>